<name>A0A562P7A3_9HYPH</name>
<sequence length="700" mass="76429">MLDKRSGTRLANLWDEAKAQGMSEPERLVYRSNVLGSDKRVTNYGGGNTSSKIWQKDPLTGESVEVLWVKGSGGDSASIKTDGFATLYMDKLRALKGLYRGLDHEDEMVGYLPHCTFNLNPRAASIDTPLHAFVPKPYVDHMHPDAIIAIAAAKDSKALTKEIFGDTIGWLPWKRPGFELGLWLEKFCVENPEAKGVVLASHGLFSWGDTPKECYETTISVINQAIEWFERRSEGLPIFGGEAVKSLDAPARRAVAAKLMPRIRGLISEKSHKLGHFDDSPAVLEFVNSKDLRPLAALGTSCPDHFLRTKIRPLVIEFDPENPDVDAVIARLADDIADYRVGYQAYYDRCKHADSPDVRDPNAVVYLMPGVGMFTFAGDRATARISGEFYVNAINVMRGASTVSTYVGLPEQEAFDIEYWLLEEAKLQRLPKPKALAGQIALVTGGAGGIGRATANRLLREGACVVLADIDETALASANDELAKAYGKDFVRPVVINVTAEDQVISGFAETAVEFGGIDILVSNAGLATSAPIEETTLALWNKNMDILSTGYFLVSREAFRLFRAQKIGGNVVFVASKNGLAASPNAAAYCTAKAAEIHLARCLALEGAEAQIRVNVVNPDAVLRGSKIWAGEWKEQRAAAYNMSTDDLEEHYRSRSMLKRSVFPEDIAEAIYFFASDMSAKSTGNIVNVDAGNAQSFTR</sequence>
<dbReference type="InterPro" id="IPR036409">
    <property type="entry name" value="Aldolase_II/adducin_N_sf"/>
</dbReference>
<dbReference type="InterPro" id="IPR036291">
    <property type="entry name" value="NAD(P)-bd_dom_sf"/>
</dbReference>
<dbReference type="GO" id="GO:0016491">
    <property type="term" value="F:oxidoreductase activity"/>
    <property type="evidence" value="ECO:0007669"/>
    <property type="project" value="UniProtKB-KW"/>
</dbReference>
<dbReference type="InterPro" id="IPR002347">
    <property type="entry name" value="SDR_fam"/>
</dbReference>
<dbReference type="CDD" id="cd08943">
    <property type="entry name" value="R1PA_ADH_SDR_c"/>
    <property type="match status" value="1"/>
</dbReference>
<dbReference type="NCBIfam" id="TIGR02632">
    <property type="entry name" value="RhaD_aldol-ADH"/>
    <property type="match status" value="1"/>
</dbReference>
<dbReference type="RefSeq" id="WP_145715485.1">
    <property type="nucleotide sequence ID" value="NZ_BSPF01000067.1"/>
</dbReference>
<dbReference type="FunFam" id="3.40.50.720:FF:000084">
    <property type="entry name" value="Short-chain dehydrogenase reductase"/>
    <property type="match status" value="1"/>
</dbReference>
<feature type="domain" description="Class II aldolase/adducin N-terminal" evidence="3">
    <location>
        <begin position="27"/>
        <end position="229"/>
    </location>
</feature>
<comment type="similarity">
    <text evidence="1">Belongs to the short-chain dehydrogenases/reductases (SDR) family.</text>
</comment>
<proteinExistence type="inferred from homology"/>
<accession>A0A562P7A3</accession>
<dbReference type="PANTHER" id="PTHR43669">
    <property type="entry name" value="5-KETO-D-GLUCONATE 5-REDUCTASE"/>
    <property type="match status" value="1"/>
</dbReference>
<dbReference type="SUPFAM" id="SSF53639">
    <property type="entry name" value="AraD/HMP-PK domain-like"/>
    <property type="match status" value="1"/>
</dbReference>
<dbReference type="Pfam" id="PF13561">
    <property type="entry name" value="adh_short_C2"/>
    <property type="match status" value="1"/>
</dbReference>
<dbReference type="Gene3D" id="3.40.225.10">
    <property type="entry name" value="Class II aldolase/adducin N-terminal domain"/>
    <property type="match status" value="1"/>
</dbReference>
<dbReference type="PRINTS" id="PR00080">
    <property type="entry name" value="SDRFAMILY"/>
</dbReference>
<evidence type="ECO:0000313" key="5">
    <source>
        <dbReference type="Proteomes" id="UP000317122"/>
    </source>
</evidence>
<dbReference type="AlphaFoldDB" id="A0A562P7A3"/>
<dbReference type="Gene3D" id="3.40.50.720">
    <property type="entry name" value="NAD(P)-binding Rossmann-like Domain"/>
    <property type="match status" value="1"/>
</dbReference>
<dbReference type="PANTHER" id="PTHR43669:SF8">
    <property type="entry name" value="SHORT-CHAIN TYPE DEHYDROGENASE_REDUCTASE-RELATED"/>
    <property type="match status" value="1"/>
</dbReference>
<evidence type="ECO:0000313" key="4">
    <source>
        <dbReference type="EMBL" id="TWI40332.1"/>
    </source>
</evidence>
<dbReference type="NCBIfam" id="NF006189">
    <property type="entry name" value="PRK08324.1-3"/>
    <property type="match status" value="1"/>
</dbReference>
<dbReference type="InterPro" id="IPR013454">
    <property type="entry name" value="Bifunc_RhaD/ADH"/>
</dbReference>
<dbReference type="SUPFAM" id="SSF51735">
    <property type="entry name" value="NAD(P)-binding Rossmann-fold domains"/>
    <property type="match status" value="1"/>
</dbReference>
<protein>
    <submittedName>
        <fullName evidence="4">Rhamnulose-1-phosphate aldolase/alcohol dehydrogenase</fullName>
    </submittedName>
</protein>
<keyword evidence="5" id="KW-1185">Reference proteome</keyword>
<dbReference type="InterPro" id="IPR001303">
    <property type="entry name" value="Aldolase_II/adducin_N"/>
</dbReference>
<dbReference type="Proteomes" id="UP000317122">
    <property type="component" value="Unassembled WGS sequence"/>
</dbReference>
<evidence type="ECO:0000256" key="2">
    <source>
        <dbReference type="ARBA" id="ARBA00023002"/>
    </source>
</evidence>
<dbReference type="PRINTS" id="PR00081">
    <property type="entry name" value="GDHRDH"/>
</dbReference>
<dbReference type="OrthoDB" id="9774430at2"/>
<keyword evidence="2" id="KW-0560">Oxidoreductase</keyword>
<evidence type="ECO:0000259" key="3">
    <source>
        <dbReference type="SMART" id="SM01007"/>
    </source>
</evidence>
<dbReference type="SMART" id="SM01007">
    <property type="entry name" value="Aldolase_II"/>
    <property type="match status" value="1"/>
</dbReference>
<dbReference type="Pfam" id="PF00596">
    <property type="entry name" value="Aldolase_II"/>
    <property type="match status" value="1"/>
</dbReference>
<reference evidence="4 5" key="1">
    <citation type="journal article" date="2015" name="Stand. Genomic Sci.">
        <title>Genomic Encyclopedia of Bacterial and Archaeal Type Strains, Phase III: the genomes of soil and plant-associated and newly described type strains.</title>
        <authorList>
            <person name="Whitman W.B."/>
            <person name="Woyke T."/>
            <person name="Klenk H.P."/>
            <person name="Zhou Y."/>
            <person name="Lilburn T.G."/>
            <person name="Beck B.J."/>
            <person name="De Vos P."/>
            <person name="Vandamme P."/>
            <person name="Eisen J.A."/>
            <person name="Garrity G."/>
            <person name="Hugenholtz P."/>
            <person name="Kyrpides N.C."/>
        </authorList>
    </citation>
    <scope>NUCLEOTIDE SEQUENCE [LARGE SCALE GENOMIC DNA]</scope>
    <source>
        <strain evidence="4 5">CGMCC 1.2546</strain>
    </source>
</reference>
<dbReference type="EMBL" id="VLKT01000007">
    <property type="protein sequence ID" value="TWI40332.1"/>
    <property type="molecule type" value="Genomic_DNA"/>
</dbReference>
<gene>
    <name evidence="4" type="ORF">IQ26_01528</name>
</gene>
<evidence type="ECO:0000256" key="1">
    <source>
        <dbReference type="ARBA" id="ARBA00006484"/>
    </source>
</evidence>
<organism evidence="4 5">
    <name type="scientific">Mesorhizobium tianshanense</name>
    <dbReference type="NCBI Taxonomy" id="39844"/>
    <lineage>
        <taxon>Bacteria</taxon>
        <taxon>Pseudomonadati</taxon>
        <taxon>Pseudomonadota</taxon>
        <taxon>Alphaproteobacteria</taxon>
        <taxon>Hyphomicrobiales</taxon>
        <taxon>Phyllobacteriaceae</taxon>
        <taxon>Mesorhizobium</taxon>
    </lineage>
</organism>
<comment type="caution">
    <text evidence="4">The sequence shown here is derived from an EMBL/GenBank/DDBJ whole genome shotgun (WGS) entry which is preliminary data.</text>
</comment>